<protein>
    <recommendedName>
        <fullName evidence="1">Fungal-type protein kinase domain-containing protein</fullName>
    </recommendedName>
</protein>
<dbReference type="EMBL" id="ML122317">
    <property type="protein sequence ID" value="RPD53719.1"/>
    <property type="molecule type" value="Genomic_DNA"/>
</dbReference>
<dbReference type="PANTHER" id="PTHR38248:SF2">
    <property type="entry name" value="FUNK1 11"/>
    <property type="match status" value="1"/>
</dbReference>
<evidence type="ECO:0000313" key="2">
    <source>
        <dbReference type="EMBL" id="RPD53719.1"/>
    </source>
</evidence>
<dbReference type="Gene3D" id="1.10.510.10">
    <property type="entry name" value="Transferase(Phosphotransferase) domain 1"/>
    <property type="match status" value="1"/>
</dbReference>
<sequence>MLFTREPRAAGPVLTEEHLKDIVNAVTKDCKKSLRAIDKLAAATASEEKALYPHLKTIMDKVEEKLADLLPGRAYFRQVVSTDKRLVVLDDPVFPEGDDNKPDFVIADVDDPRLVKTARAATVPSTSVSLRTPPYLGKKVYWRNCFSFIELSPAHADESQTEAGNANKTLVQGIDYSRYVFRSHPFNLFVYGVFVSGNNFCVGRFDRLGTLLSPDHRLTEGEGLSLFLKVVARLLWEMSRKDLGEDPTVSRISGRTDGKEYPQYKVTMGGKEDTRAWITVGPPIWVSSSLLGRGTVVWRVLSEGTRLPSILKIAWRSSNRKPELQIYDEIERILKEKNVAYPHNMARALTGGDVRLNKQTLMSVRALRGNDALTPPEIRGISDRVLHRVSLQKVGKPLWEYTSLEQFLRAIIGAVEAHKTLADNGIIHRDISAGNILIEVFPDFENGTMLELDIDETCGFLTDFEFASVPLPETRKTYVAGTAIFMAQSVLEAVLDKKPIVRTAVHDVESFCWVILYAIYKHAIDDTNVVKNIPNLKQEFRGLFAAYSIQNLLNRRATALGLHHLQIYTAHIEHGEALKGLLLIVWGWINAFKPRQELPGKRAGNLENLDWAVDIVLQYNPQLDPERDDGRKVPDHNGILSVLRLCLGQIKAGKAV</sequence>
<dbReference type="InterPro" id="IPR040976">
    <property type="entry name" value="Pkinase_fungal"/>
</dbReference>
<dbReference type="Pfam" id="PF17667">
    <property type="entry name" value="Pkinase_fungal"/>
    <property type="match status" value="1"/>
</dbReference>
<dbReference type="STRING" id="1328759.A0A5C2RS36"/>
<dbReference type="SUPFAM" id="SSF56112">
    <property type="entry name" value="Protein kinase-like (PK-like)"/>
    <property type="match status" value="1"/>
</dbReference>
<dbReference type="PROSITE" id="PS00109">
    <property type="entry name" value="PROTEIN_KINASE_TYR"/>
    <property type="match status" value="1"/>
</dbReference>
<dbReference type="GO" id="GO:0004672">
    <property type="term" value="F:protein kinase activity"/>
    <property type="evidence" value="ECO:0007669"/>
    <property type="project" value="InterPro"/>
</dbReference>
<dbReference type="AlphaFoldDB" id="A0A5C2RS36"/>
<dbReference type="OrthoDB" id="3271155at2759"/>
<reference evidence="2" key="1">
    <citation type="journal article" date="2018" name="Genome Biol. Evol.">
        <title>Genomics and development of Lentinus tigrinus, a white-rot wood-decaying mushroom with dimorphic fruiting bodies.</title>
        <authorList>
            <person name="Wu B."/>
            <person name="Xu Z."/>
            <person name="Knudson A."/>
            <person name="Carlson A."/>
            <person name="Chen N."/>
            <person name="Kovaka S."/>
            <person name="LaButti K."/>
            <person name="Lipzen A."/>
            <person name="Pennachio C."/>
            <person name="Riley R."/>
            <person name="Schakwitz W."/>
            <person name="Umezawa K."/>
            <person name="Ohm R.A."/>
            <person name="Grigoriev I.V."/>
            <person name="Nagy L.G."/>
            <person name="Gibbons J."/>
            <person name="Hibbett D."/>
        </authorList>
    </citation>
    <scope>NUCLEOTIDE SEQUENCE [LARGE SCALE GENOMIC DNA]</scope>
    <source>
        <strain evidence="2">ALCF2SS1-6</strain>
    </source>
</reference>
<name>A0A5C2RS36_9APHY</name>
<dbReference type="PANTHER" id="PTHR38248">
    <property type="entry name" value="FUNK1 6"/>
    <property type="match status" value="1"/>
</dbReference>
<dbReference type="InterPro" id="IPR011009">
    <property type="entry name" value="Kinase-like_dom_sf"/>
</dbReference>
<feature type="domain" description="Fungal-type protein kinase" evidence="1">
    <location>
        <begin position="160"/>
        <end position="517"/>
    </location>
</feature>
<dbReference type="InterPro" id="IPR008266">
    <property type="entry name" value="Tyr_kinase_AS"/>
</dbReference>
<evidence type="ECO:0000313" key="3">
    <source>
        <dbReference type="Proteomes" id="UP000313359"/>
    </source>
</evidence>
<organism evidence="2 3">
    <name type="scientific">Lentinus tigrinus ALCF2SS1-6</name>
    <dbReference type="NCBI Taxonomy" id="1328759"/>
    <lineage>
        <taxon>Eukaryota</taxon>
        <taxon>Fungi</taxon>
        <taxon>Dikarya</taxon>
        <taxon>Basidiomycota</taxon>
        <taxon>Agaricomycotina</taxon>
        <taxon>Agaricomycetes</taxon>
        <taxon>Polyporales</taxon>
        <taxon>Polyporaceae</taxon>
        <taxon>Lentinus</taxon>
    </lineage>
</organism>
<accession>A0A5C2RS36</accession>
<keyword evidence="3" id="KW-1185">Reference proteome</keyword>
<evidence type="ECO:0000259" key="1">
    <source>
        <dbReference type="Pfam" id="PF17667"/>
    </source>
</evidence>
<gene>
    <name evidence="2" type="ORF">L227DRAFT_557267</name>
</gene>
<proteinExistence type="predicted"/>
<dbReference type="Proteomes" id="UP000313359">
    <property type="component" value="Unassembled WGS sequence"/>
</dbReference>